<proteinExistence type="predicted"/>
<dbReference type="AlphaFoldDB" id="A0A939F398"/>
<evidence type="ECO:0000313" key="2">
    <source>
        <dbReference type="Proteomes" id="UP000664167"/>
    </source>
</evidence>
<keyword evidence="2" id="KW-1185">Reference proteome</keyword>
<reference evidence="1" key="1">
    <citation type="submission" date="2021-03" db="EMBL/GenBank/DDBJ databases">
        <title>Streptomyces poriferae sp. nov., a novel marine sponge-derived Actinobacteria species with anti-MRSA activity.</title>
        <authorList>
            <person name="Sandoval-Powers M."/>
            <person name="Kralova S."/>
            <person name="Nguyen G.-S."/>
            <person name="Fawwal D."/>
            <person name="Degnes K."/>
            <person name="Klinkenberg G."/>
            <person name="Sletta H."/>
            <person name="Wentzel A."/>
            <person name="Liles M.R."/>
        </authorList>
    </citation>
    <scope>NUCLEOTIDE SEQUENCE</scope>
    <source>
        <strain evidence="1">DSM 41794</strain>
    </source>
</reference>
<dbReference type="Proteomes" id="UP000664167">
    <property type="component" value="Unassembled WGS sequence"/>
</dbReference>
<sequence>MSLMLQDRRMRRSRAGRRQLAFEDATRQVAFAAEWWKARQLIASTPEKLQDATDVAQRWLDEASERVTTAERTRTRLQYEDRYVAIAPLADASAHPQVSAVTPANTATGVPPTSSIVADLPLIGTGVDAASLSTATVTLKESATGAAGCQRSVLW</sequence>
<evidence type="ECO:0000313" key="1">
    <source>
        <dbReference type="EMBL" id="MBO0511465.1"/>
    </source>
</evidence>
<comment type="caution">
    <text evidence="1">The sequence shown here is derived from an EMBL/GenBank/DDBJ whole genome shotgun (WGS) entry which is preliminary data.</text>
</comment>
<accession>A0A939F398</accession>
<organism evidence="1 2">
    <name type="scientific">Streptomyces beijiangensis</name>
    <dbReference type="NCBI Taxonomy" id="163361"/>
    <lineage>
        <taxon>Bacteria</taxon>
        <taxon>Bacillati</taxon>
        <taxon>Actinomycetota</taxon>
        <taxon>Actinomycetes</taxon>
        <taxon>Kitasatosporales</taxon>
        <taxon>Streptomycetaceae</taxon>
        <taxon>Streptomyces</taxon>
    </lineage>
</organism>
<gene>
    <name evidence="1" type="ORF">J0695_06530</name>
</gene>
<protein>
    <submittedName>
        <fullName evidence="1">Uncharacterized protein</fullName>
    </submittedName>
</protein>
<dbReference type="EMBL" id="JAFLRJ010000057">
    <property type="protein sequence ID" value="MBO0511465.1"/>
    <property type="molecule type" value="Genomic_DNA"/>
</dbReference>
<name>A0A939F398_9ACTN</name>